<dbReference type="AlphaFoldDB" id="A3IJL0"/>
<gene>
    <name evidence="1" type="ORF">CY0110_19392</name>
</gene>
<name>A3IJL0_9CHRO</name>
<evidence type="ECO:0000313" key="1">
    <source>
        <dbReference type="EMBL" id="EAZ93992.1"/>
    </source>
</evidence>
<sequence>MSTCHFIPNLDFAFLGNINPYYHICPWG</sequence>
<protein>
    <submittedName>
        <fullName evidence="1">Uncharacterized protein</fullName>
    </submittedName>
</protein>
<reference evidence="1 2" key="1">
    <citation type="submission" date="2007-03" db="EMBL/GenBank/DDBJ databases">
        <authorList>
            <person name="Stal L."/>
            <person name="Ferriera S."/>
            <person name="Johnson J."/>
            <person name="Kravitz S."/>
            <person name="Beeson K."/>
            <person name="Sutton G."/>
            <person name="Rogers Y.-H."/>
            <person name="Friedman R."/>
            <person name="Frazier M."/>
            <person name="Venter J.C."/>
        </authorList>
    </citation>
    <scope>NUCLEOTIDE SEQUENCE [LARGE SCALE GENOMIC DNA]</scope>
    <source>
        <strain evidence="1 2">CCY0110</strain>
    </source>
</reference>
<keyword evidence="2" id="KW-1185">Reference proteome</keyword>
<comment type="caution">
    <text evidence="1">The sequence shown here is derived from an EMBL/GenBank/DDBJ whole genome shotgun (WGS) entry which is preliminary data.</text>
</comment>
<proteinExistence type="predicted"/>
<dbReference type="EMBL" id="AAXW01000002">
    <property type="protein sequence ID" value="EAZ93992.1"/>
    <property type="molecule type" value="Genomic_DNA"/>
</dbReference>
<dbReference type="Proteomes" id="UP000003781">
    <property type="component" value="Unassembled WGS sequence"/>
</dbReference>
<evidence type="ECO:0000313" key="2">
    <source>
        <dbReference type="Proteomes" id="UP000003781"/>
    </source>
</evidence>
<accession>A3IJL0</accession>
<organism evidence="1 2">
    <name type="scientific">Crocosphaera chwakensis CCY0110</name>
    <dbReference type="NCBI Taxonomy" id="391612"/>
    <lineage>
        <taxon>Bacteria</taxon>
        <taxon>Bacillati</taxon>
        <taxon>Cyanobacteriota</taxon>
        <taxon>Cyanophyceae</taxon>
        <taxon>Oscillatoriophycideae</taxon>
        <taxon>Chroococcales</taxon>
        <taxon>Aphanothecaceae</taxon>
        <taxon>Crocosphaera</taxon>
        <taxon>Crocosphaera chwakensis</taxon>
    </lineage>
</organism>